<keyword evidence="1" id="KW-0479">Metal-binding</keyword>
<dbReference type="InterPro" id="IPR001870">
    <property type="entry name" value="B30.2/SPRY"/>
</dbReference>
<dbReference type="InterPro" id="IPR017907">
    <property type="entry name" value="Znf_RING_CS"/>
</dbReference>
<keyword evidence="8" id="KW-1185">Reference proteome</keyword>
<gene>
    <name evidence="9" type="primary">LOC102831918</name>
</gene>
<feature type="domain" description="B30.2/SPRY" evidence="7">
    <location>
        <begin position="277"/>
        <end position="460"/>
    </location>
</feature>
<keyword evidence="2 4" id="KW-0863">Zinc-finger</keyword>
<dbReference type="PROSITE" id="PS00518">
    <property type="entry name" value="ZF_RING_1"/>
    <property type="match status" value="1"/>
</dbReference>
<dbReference type="SMART" id="SM00589">
    <property type="entry name" value="PRY"/>
    <property type="match status" value="1"/>
</dbReference>
<dbReference type="Pfam" id="PF13765">
    <property type="entry name" value="PRY"/>
    <property type="match status" value="1"/>
</dbReference>
<dbReference type="InterPro" id="IPR003877">
    <property type="entry name" value="SPRY_dom"/>
</dbReference>
<dbReference type="FunFam" id="2.60.120.920:FF:000004">
    <property type="entry name" value="Butyrophilin subfamily 1 member A1"/>
    <property type="match status" value="1"/>
</dbReference>
<keyword evidence="3" id="KW-0862">Zinc</keyword>
<organism evidence="8 9">
    <name type="scientific">Chrysochloris asiatica</name>
    <name type="common">Cape golden mole</name>
    <dbReference type="NCBI Taxonomy" id="185453"/>
    <lineage>
        <taxon>Eukaryota</taxon>
        <taxon>Metazoa</taxon>
        <taxon>Chordata</taxon>
        <taxon>Craniata</taxon>
        <taxon>Vertebrata</taxon>
        <taxon>Euteleostomi</taxon>
        <taxon>Mammalia</taxon>
        <taxon>Eutheria</taxon>
        <taxon>Afrotheria</taxon>
        <taxon>Chrysochloridae</taxon>
        <taxon>Chrysochlorinae</taxon>
        <taxon>Chrysochloris</taxon>
    </lineage>
</organism>
<evidence type="ECO:0000256" key="3">
    <source>
        <dbReference type="ARBA" id="ARBA00022833"/>
    </source>
</evidence>
<dbReference type="SMART" id="SM00184">
    <property type="entry name" value="RING"/>
    <property type="match status" value="1"/>
</dbReference>
<dbReference type="InterPro" id="IPR000315">
    <property type="entry name" value="Znf_B-box"/>
</dbReference>
<dbReference type="SUPFAM" id="SSF57850">
    <property type="entry name" value="RING/U-box"/>
    <property type="match status" value="1"/>
</dbReference>
<dbReference type="Gene3D" id="2.60.120.920">
    <property type="match status" value="1"/>
</dbReference>
<dbReference type="InterPro" id="IPR006574">
    <property type="entry name" value="PRY"/>
</dbReference>
<dbReference type="InterPro" id="IPR001841">
    <property type="entry name" value="Znf_RING"/>
</dbReference>
<dbReference type="InterPro" id="IPR013083">
    <property type="entry name" value="Znf_RING/FYVE/PHD"/>
</dbReference>
<dbReference type="PRINTS" id="PR01407">
    <property type="entry name" value="BUTYPHLNCDUF"/>
</dbReference>
<dbReference type="Gene3D" id="3.30.40.10">
    <property type="entry name" value="Zinc/RING finger domain, C3HC4 (zinc finger)"/>
    <property type="match status" value="1"/>
</dbReference>
<evidence type="ECO:0000256" key="2">
    <source>
        <dbReference type="ARBA" id="ARBA00022771"/>
    </source>
</evidence>
<feature type="domain" description="B box-type" evidence="6">
    <location>
        <begin position="92"/>
        <end position="133"/>
    </location>
</feature>
<dbReference type="PROSITE" id="PS50188">
    <property type="entry name" value="B302_SPRY"/>
    <property type="match status" value="1"/>
</dbReference>
<dbReference type="InterPro" id="IPR050143">
    <property type="entry name" value="TRIM/RBCC"/>
</dbReference>
<evidence type="ECO:0000313" key="8">
    <source>
        <dbReference type="Proteomes" id="UP000504623"/>
    </source>
</evidence>
<dbReference type="Pfam" id="PF00622">
    <property type="entry name" value="SPRY"/>
    <property type="match status" value="1"/>
</dbReference>
<dbReference type="Pfam" id="PF15227">
    <property type="entry name" value="zf-C3HC4_4"/>
    <property type="match status" value="1"/>
</dbReference>
<name>A0A9B0TUJ4_CHRAS</name>
<dbReference type="GeneID" id="102831918"/>
<sequence>MAFAASLTNLQAEASCLICLDYLKDPVTISCGHNFCLPCIQQCWEGLEDIYPCPKCLQHCLDKNYRKNHQLCYILDTIKQLFTTRSNSIQRKEKPLCDKHNLQLDLFCEKDLKLLCPRCRMSSQHLDHHLMPIDQAAWRHRRKLKGYMKSLRGQVELAETGSEIQSSQTVKLWRKVLNKKRELNFEFVRLKRLLCDVYDNNVFKSVMEENDIKEKLNENRTLLLDHISTLKNLLCDITEKYVQADLELLTDIDSIHDMYQNLKMPAVFPYELKEFRWCLPPQHFSLDKIISTFQVDLTLDPESAHPNLIISEDRKSVKYGKMQTNLSYSPKRFSVYTAVRSSEGFYSGRHFWQVEVRGASQWAVGVCRDSLTPNTATLASIKDGCWKIQQWTNTSGPSEIVKHMKIGVFLDYELGEISFFDMNTSSYIDKFTDTFTEKLWPYLATGLPSNRLTICKVPDN</sequence>
<evidence type="ECO:0000259" key="6">
    <source>
        <dbReference type="PROSITE" id="PS50119"/>
    </source>
</evidence>
<dbReference type="Pfam" id="PF00643">
    <property type="entry name" value="zf-B_box"/>
    <property type="match status" value="1"/>
</dbReference>
<dbReference type="SUPFAM" id="SSF49899">
    <property type="entry name" value="Concanavalin A-like lectins/glucanases"/>
    <property type="match status" value="1"/>
</dbReference>
<reference evidence="9" key="1">
    <citation type="submission" date="2025-08" db="UniProtKB">
        <authorList>
            <consortium name="RefSeq"/>
        </authorList>
    </citation>
    <scope>IDENTIFICATION</scope>
    <source>
        <tissue evidence="9">Spleen</tissue>
    </source>
</reference>
<evidence type="ECO:0000313" key="9">
    <source>
        <dbReference type="RefSeq" id="XP_006871671.1"/>
    </source>
</evidence>
<feature type="domain" description="RING-type" evidence="5">
    <location>
        <begin position="16"/>
        <end position="56"/>
    </location>
</feature>
<evidence type="ECO:0000256" key="4">
    <source>
        <dbReference type="PROSITE-ProRule" id="PRU00024"/>
    </source>
</evidence>
<dbReference type="SUPFAM" id="SSF57845">
    <property type="entry name" value="B-box zinc-binding domain"/>
    <property type="match status" value="1"/>
</dbReference>
<dbReference type="PROSITE" id="PS50119">
    <property type="entry name" value="ZF_BBOX"/>
    <property type="match status" value="1"/>
</dbReference>
<dbReference type="Gene3D" id="3.30.160.60">
    <property type="entry name" value="Classic Zinc Finger"/>
    <property type="match status" value="1"/>
</dbReference>
<dbReference type="InterPro" id="IPR003879">
    <property type="entry name" value="Butyrophylin_SPRY"/>
</dbReference>
<dbReference type="AlphaFoldDB" id="A0A9B0TUJ4"/>
<dbReference type="GO" id="GO:0008270">
    <property type="term" value="F:zinc ion binding"/>
    <property type="evidence" value="ECO:0007669"/>
    <property type="project" value="UniProtKB-KW"/>
</dbReference>
<accession>A0A9B0TUJ4</accession>
<dbReference type="InterPro" id="IPR043136">
    <property type="entry name" value="B30.2/SPRY_sf"/>
</dbReference>
<dbReference type="RefSeq" id="XP_006871671.1">
    <property type="nucleotide sequence ID" value="XM_006871609.1"/>
</dbReference>
<dbReference type="SMART" id="SM00449">
    <property type="entry name" value="SPRY"/>
    <property type="match status" value="1"/>
</dbReference>
<proteinExistence type="predicted"/>
<evidence type="ECO:0000259" key="5">
    <source>
        <dbReference type="PROSITE" id="PS50089"/>
    </source>
</evidence>
<dbReference type="Proteomes" id="UP000504623">
    <property type="component" value="Unplaced"/>
</dbReference>
<evidence type="ECO:0000259" key="7">
    <source>
        <dbReference type="PROSITE" id="PS50188"/>
    </source>
</evidence>
<dbReference type="PROSITE" id="PS50089">
    <property type="entry name" value="ZF_RING_2"/>
    <property type="match status" value="1"/>
</dbReference>
<protein>
    <submittedName>
        <fullName evidence="9">Tripartite motif-containing protein 60-like</fullName>
    </submittedName>
</protein>
<dbReference type="InterPro" id="IPR013320">
    <property type="entry name" value="ConA-like_dom_sf"/>
</dbReference>
<dbReference type="OrthoDB" id="128536at2759"/>
<evidence type="ECO:0000256" key="1">
    <source>
        <dbReference type="ARBA" id="ARBA00022723"/>
    </source>
</evidence>
<dbReference type="PANTHER" id="PTHR24103">
    <property type="entry name" value="E3 UBIQUITIN-PROTEIN LIGASE TRIM"/>
    <property type="match status" value="1"/>
</dbReference>